<accession>A0A2D3I6E0</accession>
<evidence type="ECO:0000313" key="1">
    <source>
        <dbReference type="EMBL" id="ATU83981.1"/>
    </source>
</evidence>
<proteinExistence type="predicted"/>
<protein>
    <submittedName>
        <fullName evidence="1">ORF970</fullName>
    </submittedName>
</protein>
<dbReference type="EMBL" id="MF768985">
    <property type="protein sequence ID" value="ATU83981.1"/>
    <property type="molecule type" value="Genomic_DNA"/>
</dbReference>
<dbReference type="Proteomes" id="UP000267516">
    <property type="component" value="Segment"/>
</dbReference>
<name>A0A2D3I6E0_9VIRU</name>
<organism evidence="1">
    <name type="scientific">White spot syndrome virus</name>
    <dbReference type="NCBI Taxonomy" id="342409"/>
    <lineage>
        <taxon>Viruses</taxon>
        <taxon>Viruses incertae sedis</taxon>
        <taxon>Naldaviricetes</taxon>
        <taxon>Nimaviridae</taxon>
        <taxon>Whispovirus</taxon>
    </lineage>
</organism>
<sequence length="71" mass="7720">MPEKLTGGIVLLVLFQLPLKRKILCIICSIEAPCLSLLKTAQILLGLTKPMLCTGTVRNLSNMKANSLNPK</sequence>
<reference evidence="1" key="1">
    <citation type="journal article" date="2018" name="Aquaculture">
        <title>Complete genome sequence of a white spot syndrome virus associated with a disease incursion in Australia.</title>
        <authorList>
            <person name="Oakey J."/>
            <person name="Smith C.S."/>
        </authorList>
    </citation>
    <scope>NUCLEOTIDE SEQUENCE [LARGE SCALE GENOMIC DNA]</scope>
    <source>
        <strain evidence="1">WSSV-AU</strain>
    </source>
</reference>